<keyword evidence="4 6" id="KW-0408">Iron</keyword>
<dbReference type="EC" id="2.4.2.59" evidence="6"/>
<dbReference type="UniPathway" id="UPA00060"/>
<dbReference type="PANTHER" id="PTHR43422:SF3">
    <property type="entry name" value="THIAMINE THIAZOLE SYNTHASE"/>
    <property type="match status" value="1"/>
</dbReference>
<evidence type="ECO:0000256" key="2">
    <source>
        <dbReference type="ARBA" id="ARBA00022723"/>
    </source>
</evidence>
<dbReference type="InterPro" id="IPR036188">
    <property type="entry name" value="FAD/NAD-bd_sf"/>
</dbReference>
<evidence type="ECO:0000256" key="6">
    <source>
        <dbReference type="HAMAP-Rule" id="MF_00304"/>
    </source>
</evidence>
<feature type="binding site" evidence="6">
    <location>
        <begin position="157"/>
        <end position="159"/>
    </location>
    <ligand>
        <name>NAD(+)</name>
        <dbReference type="ChEBI" id="CHEBI:57540"/>
        <note>ligand shared between two adjacent protomers</note>
    </ligand>
</feature>
<comment type="catalytic activity">
    <reaction evidence="6">
        <text>hydrogen sulfide + glycine + NAD(+) = ADP-5-ethyl-4-methylthiazole-2-carboxylate + nicotinamide + 3 H2O + H(+)</text>
        <dbReference type="Rhea" id="RHEA:55704"/>
        <dbReference type="ChEBI" id="CHEBI:15377"/>
        <dbReference type="ChEBI" id="CHEBI:15378"/>
        <dbReference type="ChEBI" id="CHEBI:17154"/>
        <dbReference type="ChEBI" id="CHEBI:29919"/>
        <dbReference type="ChEBI" id="CHEBI:57305"/>
        <dbReference type="ChEBI" id="CHEBI:57540"/>
        <dbReference type="ChEBI" id="CHEBI:139151"/>
        <dbReference type="EC" id="2.4.2.59"/>
    </reaction>
</comment>
<dbReference type="GO" id="GO:0005506">
    <property type="term" value="F:iron ion binding"/>
    <property type="evidence" value="ECO:0007669"/>
    <property type="project" value="UniProtKB-UniRule"/>
</dbReference>
<evidence type="ECO:0000313" key="7">
    <source>
        <dbReference type="EMBL" id="HDD53677.1"/>
    </source>
</evidence>
<dbReference type="SUPFAM" id="SSF51905">
    <property type="entry name" value="FAD/NAD(P)-binding domain"/>
    <property type="match status" value="1"/>
</dbReference>
<dbReference type="AlphaFoldDB" id="A0A7C0Y9Z8"/>
<comment type="function">
    <text evidence="6">Involved in the biosynthesis of the thiazole moiety of thiamine. Catalyzes the conversion of NAD and glycine to adenosine diphosphate 5-(2-hydroxyethyl)-4-methylthiazole-2-carboxylate (ADT), an adenylated thiazole intermediate, using free sulfide as a source of sulfur.</text>
</comment>
<evidence type="ECO:0000256" key="1">
    <source>
        <dbReference type="ARBA" id="ARBA00022679"/>
    </source>
</evidence>
<comment type="cofactor">
    <cofactor evidence="6">
        <name>Fe(2+)</name>
        <dbReference type="ChEBI" id="CHEBI:29033"/>
    </cofactor>
</comment>
<dbReference type="Proteomes" id="UP000885690">
    <property type="component" value="Unassembled WGS sequence"/>
</dbReference>
<dbReference type="PRINTS" id="PR00419">
    <property type="entry name" value="ADXRDTASE"/>
</dbReference>
<feature type="binding site" description="in other chain" evidence="6">
    <location>
        <position position="228"/>
    </location>
    <ligand>
        <name>NAD(+)</name>
        <dbReference type="ChEBI" id="CHEBI:57540"/>
        <note>ligand shared between two adjacent protomers</note>
    </ligand>
</feature>
<keyword evidence="1 6" id="KW-0808">Transferase</keyword>
<feature type="binding site" description="in other chain" evidence="6">
    <location>
        <position position="63"/>
    </location>
    <ligand>
        <name>NAD(+)</name>
        <dbReference type="ChEBI" id="CHEBI:57540"/>
        <note>ligand shared between two adjacent protomers</note>
    </ligand>
</feature>
<comment type="subunit">
    <text evidence="6">Homooctamer; tetramer of dimers.</text>
</comment>
<keyword evidence="3 6" id="KW-0784">Thiamine biosynthesis</keyword>
<comment type="similarity">
    <text evidence="6">Belongs to the THI4 family.</text>
</comment>
<dbReference type="InterPro" id="IPR002922">
    <property type="entry name" value="Thi4_fam"/>
</dbReference>
<dbReference type="PANTHER" id="PTHR43422">
    <property type="entry name" value="THIAMINE THIAZOLE SYNTHASE"/>
    <property type="match status" value="1"/>
</dbReference>
<feature type="binding site" description="in other chain" evidence="6">
    <location>
        <position position="174"/>
    </location>
    <ligand>
        <name>Fe cation</name>
        <dbReference type="ChEBI" id="CHEBI:24875"/>
        <note>ligand shared between two adjacent protomers</note>
    </ligand>
</feature>
<keyword evidence="5 6" id="KW-0520">NAD</keyword>
<dbReference type="EMBL" id="DQWS01000236">
    <property type="protein sequence ID" value="HDD53677.1"/>
    <property type="molecule type" value="Genomic_DNA"/>
</dbReference>
<dbReference type="GO" id="GO:0016763">
    <property type="term" value="F:pentosyltransferase activity"/>
    <property type="evidence" value="ECO:0007669"/>
    <property type="project" value="UniProtKB-UniRule"/>
</dbReference>
<proteinExistence type="inferred from homology"/>
<accession>A0A7C0Y9Z8</accession>
<dbReference type="HAMAP" id="MF_00304">
    <property type="entry name" value="Thi4"/>
    <property type="match status" value="1"/>
</dbReference>
<dbReference type="Gene3D" id="3.50.50.60">
    <property type="entry name" value="FAD/NAD(P)-binding domain"/>
    <property type="match status" value="1"/>
</dbReference>
<sequence length="263" mass="28136">MPLDELVITRAIMGSYMDKFLGSLDSDVAIVGAGPAGLVCAYYLAQGGASVAIYERKLSIGGGIWGGGAMFNQVVVQEEAKRILDDMEISYMPYEKEEGYYLVDAVELSCALGLKAVRAGVKIFNLFTVVDVKVVGEEERVSGLVLSWTPVEMAGLHVDPITVGAKYVVDGTGHDAEVARVVQDKLGKRLNTPTGKVVGEKSMWAEFGEKSVPERTGEVYPGLFVIGMAATACYGTHRMGPIFGGMLLSGEKAAKMLLERLKG</sequence>
<dbReference type="InterPro" id="IPR022828">
    <property type="entry name" value="Thi4_prok"/>
</dbReference>
<feature type="binding site" evidence="6">
    <location>
        <position position="159"/>
    </location>
    <ligand>
        <name>Fe cation</name>
        <dbReference type="ChEBI" id="CHEBI:24875"/>
        <note>ligand shared between two adjacent protomers</note>
    </ligand>
</feature>
<reference evidence="7" key="1">
    <citation type="journal article" date="2020" name="mSystems">
        <title>Genome- and Community-Level Interaction Insights into Carbon Utilization and Element Cycling Functions of Hydrothermarchaeota in Hydrothermal Sediment.</title>
        <authorList>
            <person name="Zhou Z."/>
            <person name="Liu Y."/>
            <person name="Xu W."/>
            <person name="Pan J."/>
            <person name="Luo Z.H."/>
            <person name="Li M."/>
        </authorList>
    </citation>
    <scope>NUCLEOTIDE SEQUENCE [LARGE SCALE GENOMIC DNA]</scope>
    <source>
        <strain evidence="7">HyVt-115</strain>
    </source>
</reference>
<dbReference type="GO" id="GO:0009228">
    <property type="term" value="P:thiamine biosynthetic process"/>
    <property type="evidence" value="ECO:0007669"/>
    <property type="project" value="UniProtKB-KW"/>
</dbReference>
<organism evidence="7">
    <name type="scientific">Thermosulfidibacter takaii</name>
    <dbReference type="NCBI Taxonomy" id="412593"/>
    <lineage>
        <taxon>Bacteria</taxon>
        <taxon>Pseudomonadati</taxon>
        <taxon>Thermosulfidibacterota</taxon>
        <taxon>Thermosulfidibacteria</taxon>
        <taxon>Thermosulfidibacterales</taxon>
        <taxon>Thermosulfidibacteraceae</taxon>
    </lineage>
</organism>
<dbReference type="GO" id="GO:0052837">
    <property type="term" value="P:thiazole biosynthetic process"/>
    <property type="evidence" value="ECO:0007669"/>
    <property type="project" value="UniProtKB-UniRule"/>
</dbReference>
<feature type="binding site" evidence="6">
    <location>
        <position position="238"/>
    </location>
    <ligand>
        <name>glycine</name>
        <dbReference type="ChEBI" id="CHEBI:57305"/>
    </ligand>
</feature>
<evidence type="ECO:0000256" key="3">
    <source>
        <dbReference type="ARBA" id="ARBA00022977"/>
    </source>
</evidence>
<name>A0A7C0Y9Z8_9BACT</name>
<dbReference type="NCBIfam" id="TIGR00292">
    <property type="entry name" value="sulfide-dependent adenosine diphosphate thiazole synthase"/>
    <property type="match status" value="1"/>
</dbReference>
<feature type="binding site" description="in other chain" evidence="6">
    <location>
        <position position="36"/>
    </location>
    <ligand>
        <name>NAD(+)</name>
        <dbReference type="ChEBI" id="CHEBI:57540"/>
        <note>ligand shared between two adjacent protomers</note>
    </ligand>
</feature>
<comment type="caution">
    <text evidence="7">The sequence shown here is derived from an EMBL/GenBank/DDBJ whole genome shotgun (WGS) entry which is preliminary data.</text>
</comment>
<comment type="pathway">
    <text evidence="6">Cofactor biosynthesis; thiamine diphosphate biosynthesis.</text>
</comment>
<evidence type="ECO:0000256" key="5">
    <source>
        <dbReference type="ARBA" id="ARBA00023027"/>
    </source>
</evidence>
<feature type="binding site" description="in other chain" evidence="6">
    <location>
        <position position="129"/>
    </location>
    <ligand>
        <name>NAD(+)</name>
        <dbReference type="ChEBI" id="CHEBI:57540"/>
        <note>ligand shared between two adjacent protomers</note>
    </ligand>
</feature>
<dbReference type="GO" id="GO:0009229">
    <property type="term" value="P:thiamine diphosphate biosynthetic process"/>
    <property type="evidence" value="ECO:0007669"/>
    <property type="project" value="UniProtKB-UniRule"/>
</dbReference>
<feature type="binding site" description="in other chain" evidence="6">
    <location>
        <begin position="55"/>
        <end position="56"/>
    </location>
    <ligand>
        <name>NAD(+)</name>
        <dbReference type="ChEBI" id="CHEBI:57540"/>
        <note>ligand shared between two adjacent protomers</note>
    </ligand>
</feature>
<dbReference type="Pfam" id="PF01946">
    <property type="entry name" value="Thi4"/>
    <property type="match status" value="1"/>
</dbReference>
<protein>
    <recommendedName>
        <fullName evidence="6">Thiamine thiazole synthase</fullName>
        <ecNumber evidence="6">2.4.2.59</ecNumber>
    </recommendedName>
</protein>
<evidence type="ECO:0000256" key="4">
    <source>
        <dbReference type="ARBA" id="ARBA00023004"/>
    </source>
</evidence>
<comment type="caution">
    <text evidence="6">Lacks conserved residue(s) required for the propagation of feature annotation.</text>
</comment>
<gene>
    <name evidence="6" type="primary">thi4</name>
    <name evidence="7" type="ORF">ENF32_06400</name>
</gene>
<keyword evidence="2 6" id="KW-0479">Metal-binding</keyword>